<dbReference type="GO" id="GO:0005737">
    <property type="term" value="C:cytoplasm"/>
    <property type="evidence" value="ECO:0007669"/>
    <property type="project" value="TreeGrafter"/>
</dbReference>
<evidence type="ECO:0000313" key="3">
    <source>
        <dbReference type="EMBL" id="KAK0054080.1"/>
    </source>
</evidence>
<dbReference type="GO" id="GO:0008285">
    <property type="term" value="P:negative regulation of cell population proliferation"/>
    <property type="evidence" value="ECO:0007669"/>
    <property type="project" value="InterPro"/>
</dbReference>
<dbReference type="Pfam" id="PF23277">
    <property type="entry name" value="Ig_Dlec1_1"/>
    <property type="match status" value="1"/>
</dbReference>
<dbReference type="Pfam" id="PF23316">
    <property type="entry name" value="Ig_DLEC1_6th"/>
    <property type="match status" value="1"/>
</dbReference>
<reference evidence="3" key="2">
    <citation type="submission" date="2023-04" db="EMBL/GenBank/DDBJ databases">
        <authorList>
            <person name="Bu L."/>
            <person name="Lu L."/>
            <person name="Laidemitt M.R."/>
            <person name="Zhang S.M."/>
            <person name="Mutuku M."/>
            <person name="Mkoji G."/>
            <person name="Steinauer M."/>
            <person name="Loker E.S."/>
        </authorList>
    </citation>
    <scope>NUCLEOTIDE SEQUENCE</scope>
    <source>
        <strain evidence="3">KasaAsao</strain>
        <tissue evidence="3">Whole Snail</tissue>
    </source>
</reference>
<dbReference type="PANTHER" id="PTHR46348:SF1">
    <property type="entry name" value="DELETED IN LUNG AND ESOPHAGEAL CANCER PROTEIN 1"/>
    <property type="match status" value="1"/>
</dbReference>
<dbReference type="Gene3D" id="2.60.40.10">
    <property type="entry name" value="Immunoglobulins"/>
    <property type="match status" value="8"/>
</dbReference>
<comment type="caution">
    <text evidence="3">The sequence shown here is derived from an EMBL/GenBank/DDBJ whole genome shotgun (WGS) entry which is preliminary data.</text>
</comment>
<feature type="compositionally biased region" description="Polar residues" evidence="1">
    <location>
        <begin position="175"/>
        <end position="193"/>
    </location>
</feature>
<proteinExistence type="predicted"/>
<feature type="domain" description="Deleted in lung and esophageal cancer protein 1 Ig-like" evidence="2">
    <location>
        <begin position="307"/>
        <end position="388"/>
    </location>
</feature>
<dbReference type="Proteomes" id="UP001233172">
    <property type="component" value="Unassembled WGS sequence"/>
</dbReference>
<dbReference type="GO" id="GO:0005929">
    <property type="term" value="C:cilium"/>
    <property type="evidence" value="ECO:0007669"/>
    <property type="project" value="TreeGrafter"/>
</dbReference>
<protein>
    <submittedName>
        <fullName evidence="3">Deleted in lung and esophageal cancer protein 1</fullName>
    </submittedName>
</protein>
<evidence type="ECO:0000256" key="1">
    <source>
        <dbReference type="SAM" id="MobiDB-lite"/>
    </source>
</evidence>
<gene>
    <name evidence="3" type="ORF">Bpfe_016571</name>
</gene>
<dbReference type="GO" id="GO:0015631">
    <property type="term" value="F:tubulin binding"/>
    <property type="evidence" value="ECO:0007669"/>
    <property type="project" value="TreeGrafter"/>
</dbReference>
<dbReference type="InterPro" id="IPR013783">
    <property type="entry name" value="Ig-like_fold"/>
</dbReference>
<dbReference type="EMBL" id="JASAOG010000081">
    <property type="protein sequence ID" value="KAK0054080.1"/>
    <property type="molecule type" value="Genomic_DNA"/>
</dbReference>
<evidence type="ECO:0000259" key="2">
    <source>
        <dbReference type="Pfam" id="PF23277"/>
    </source>
</evidence>
<keyword evidence="4" id="KW-1185">Reference proteome</keyword>
<evidence type="ECO:0000313" key="4">
    <source>
        <dbReference type="Proteomes" id="UP001233172"/>
    </source>
</evidence>
<accession>A0AAD8F7D9</accession>
<sequence length="1659" mass="186112">MNLANTQNGPRGQEPPMYIQRPSAGQSQDVRHILARNFRELYTRDTIRPDTVKNLQTSRGGDDAYHERYVESLQKIYSEWQRRMDEAAMLERHIMQAQARAMSADERALNKASKSCDNFGSLGLPPGRAHFKSCIDTELLRKHNLLIPSDYMVQEPLTVPAPKAPELPDYARETLASQQHSRPNTQHLITTPRSMLPGDSVDLPSFLSEEDIQDLPVQKHDVTSSQPEFPKKAGWKEFLSEEQREIDRRDLDLINAKINYLKNPRYVPPENVSSLIKPKKKKKVINGNLQVEPKQQTSSPVIFVPCPAVVEFINYKVGEVYEITLELKNMSSVMRQCRVLPPSSSIFSVGLGQFPGENGLVAPGMSCRYNIRFAPNSLKDYNDCITVQTQGSYSIDVPLRARRPPPILTLPNEIDLGSCLVGGVQVTHIMVKNEGGPGRFCLLNKNKWPSSSIRILMPTMNRMNFKQSPIFIIPTTFELLPGQTILLEAYFSPQSAKDYLQEIVLTCDNCHSAHFMVKGEGQLVKVGLPEEKNLVFSDHLPGELKDLSAQHLIKFDDLNPFTYTEKKISVRNYTKVEIPYQWVFYKPLIQQSCSEKANLSGTAKDVERALDMSSVFSIHPPSGVLKPSELTDFMLTFAPPKEDEYHSTAHLILENIPYSKDMQSINQADDMASMATSNIHEDDLSYAPHGSAVHVTDVTGAEIEVKGKCVPLNLVLHPYAIILQPKALIGTTIKRLFTMANHSFSTISFQWDSYVEETIIEVEPPYGELDPGMAMDLEISITGAQIGKISRTLFCRVVHMLEPLPLYVQAEFKGPELSILEPSIYFGLVRVGESAVKELTILNTSEMKITFAIHEETGDKAMQSDLRFSITSGEIRPLERKTVELFFTPRVVQHLKTICQVICDKGNTCSVAVQGEGQNPVVCFLECSKILQDVYLDVPVILQAVLHNQTLLPTTYRWGKVEGSQRDYCSIEVENMEGKILSWEQKPITIRFTPYKSLEFNDLRIPCCIENQSEKLFLNIVCQVKTLSVSYKTSTDKTDVSSNLQLHFGDQIHFNEPVKRYVHIFNETAIPAHFKVAAEYFFASTPVATETNVSATSQSNRRTLLSRTPNIADPLSKTPEKMKKDYTKMILGEKKGAAFVPYPATGHLKPFEEQIIEVTVCSDMWGTYKDLLRIEVGDLEPVVMPMSATVVGCPLHFQLTAGQPELRTIVRFGSHSPGNKAITRKLRINNSSPFDIRIDWEIFEASNDSTKLIDFLTSFGPSFPAEKKSDSSLCLLKLSSSEIRTIDDLVSSNFMESYVTDNRPQVVSCFLRPHEGDPIQEPFSILPKQLVVPGHGSSYVNVTFLPSDVVDGTDYLGFANGYLSLDKLVEEQSKVSRSEAYEIDHLRLEFTANLIPPMLTVEEVDEEGLVIRAAMSDLMKDGKMMKKSLSTSSVMLTNNTLSRMTFLLRAKKPFILVDLDTTSEDDQPSQAMVTNMCTLNPGSHIMVKVGLQVSQSLLSLKTAERIDDTLEIKKILSINYDNKTRQTIPILGVVAVPQFELSANSIDFESCLVGQTRIIEIILYNTGAADSYWKMKIEHSNNEFDYSMFQVHPSEGVLPAQIDKLSNNKTVIAISFTPPHSECYNVVFQVQGILGEIPRSLLVTGIGSYDGKYEAILNV</sequence>
<dbReference type="PANTHER" id="PTHR46348">
    <property type="entry name" value="DELETED IN LUNG AND ESOPHAGEAL CANCER PROTEIN 1"/>
    <property type="match status" value="1"/>
</dbReference>
<organism evidence="3 4">
    <name type="scientific">Biomphalaria pfeifferi</name>
    <name type="common">Bloodfluke planorb</name>
    <name type="synonym">Freshwater snail</name>
    <dbReference type="NCBI Taxonomy" id="112525"/>
    <lineage>
        <taxon>Eukaryota</taxon>
        <taxon>Metazoa</taxon>
        <taxon>Spiralia</taxon>
        <taxon>Lophotrochozoa</taxon>
        <taxon>Mollusca</taxon>
        <taxon>Gastropoda</taxon>
        <taxon>Heterobranchia</taxon>
        <taxon>Euthyneura</taxon>
        <taxon>Panpulmonata</taxon>
        <taxon>Hygrophila</taxon>
        <taxon>Lymnaeoidea</taxon>
        <taxon>Planorbidae</taxon>
        <taxon>Biomphalaria</taxon>
    </lineage>
</organism>
<reference evidence="3" key="1">
    <citation type="journal article" date="2023" name="PLoS Negl. Trop. Dis.">
        <title>A genome sequence for Biomphalaria pfeifferi, the major vector snail for the human-infecting parasite Schistosoma mansoni.</title>
        <authorList>
            <person name="Bu L."/>
            <person name="Lu L."/>
            <person name="Laidemitt M.R."/>
            <person name="Zhang S.M."/>
            <person name="Mutuku M."/>
            <person name="Mkoji G."/>
            <person name="Steinauer M."/>
            <person name="Loker E.S."/>
        </authorList>
    </citation>
    <scope>NUCLEOTIDE SEQUENCE</scope>
    <source>
        <strain evidence="3">KasaAsao</strain>
    </source>
</reference>
<feature type="region of interest" description="Disordered" evidence="1">
    <location>
        <begin position="1"/>
        <end position="27"/>
    </location>
</feature>
<name>A0AAD8F7D9_BIOPF</name>
<feature type="region of interest" description="Disordered" evidence="1">
    <location>
        <begin position="174"/>
        <end position="203"/>
    </location>
</feature>
<feature type="compositionally biased region" description="Polar residues" evidence="1">
    <location>
        <begin position="1"/>
        <end position="10"/>
    </location>
</feature>
<dbReference type="InterPro" id="IPR059041">
    <property type="entry name" value="Ig_DLEC1_1"/>
</dbReference>
<dbReference type="InterPro" id="IPR033304">
    <property type="entry name" value="DLEC1"/>
</dbReference>